<dbReference type="EMBL" id="JAPQKI010000005">
    <property type="protein sequence ID" value="KAJ5098766.1"/>
    <property type="molecule type" value="Genomic_DNA"/>
</dbReference>
<feature type="region of interest" description="Disordered" evidence="1">
    <location>
        <begin position="1"/>
        <end position="38"/>
    </location>
</feature>
<evidence type="ECO:0000313" key="2">
    <source>
        <dbReference type="EMBL" id="KAJ5098766.1"/>
    </source>
</evidence>
<gene>
    <name evidence="2" type="ORF">N7532_005767</name>
</gene>
<dbReference type="PANTHER" id="PTHR38116:SF1">
    <property type="entry name" value="BZIP DOMAIN-CONTAINING PROTEIN"/>
    <property type="match status" value="1"/>
</dbReference>
<keyword evidence="3" id="KW-1185">Reference proteome</keyword>
<feature type="region of interest" description="Disordered" evidence="1">
    <location>
        <begin position="53"/>
        <end position="79"/>
    </location>
</feature>
<dbReference type="Pfam" id="PF11905">
    <property type="entry name" value="DUF3425"/>
    <property type="match status" value="1"/>
</dbReference>
<proteinExistence type="predicted"/>
<dbReference type="InterPro" id="IPR021833">
    <property type="entry name" value="DUF3425"/>
</dbReference>
<evidence type="ECO:0000256" key="1">
    <source>
        <dbReference type="SAM" id="MobiDB-lite"/>
    </source>
</evidence>
<dbReference type="AlphaFoldDB" id="A0A9W9FEN5"/>
<evidence type="ECO:0000313" key="3">
    <source>
        <dbReference type="Proteomes" id="UP001149074"/>
    </source>
</evidence>
<dbReference type="PANTHER" id="PTHR38116">
    <property type="entry name" value="CHROMOSOME 7, WHOLE GENOME SHOTGUN SEQUENCE"/>
    <property type="match status" value="1"/>
</dbReference>
<dbReference type="OrthoDB" id="2245989at2759"/>
<evidence type="ECO:0008006" key="4">
    <source>
        <dbReference type="Google" id="ProtNLM"/>
    </source>
</evidence>
<organism evidence="2 3">
    <name type="scientific">Penicillium argentinense</name>
    <dbReference type="NCBI Taxonomy" id="1131581"/>
    <lineage>
        <taxon>Eukaryota</taxon>
        <taxon>Fungi</taxon>
        <taxon>Dikarya</taxon>
        <taxon>Ascomycota</taxon>
        <taxon>Pezizomycotina</taxon>
        <taxon>Eurotiomycetes</taxon>
        <taxon>Eurotiomycetidae</taxon>
        <taxon>Eurotiales</taxon>
        <taxon>Aspergillaceae</taxon>
        <taxon>Penicillium</taxon>
    </lineage>
</organism>
<protein>
    <recommendedName>
        <fullName evidence="4">BZIP domain-containing protein</fullName>
    </recommendedName>
</protein>
<dbReference type="Proteomes" id="UP001149074">
    <property type="component" value="Unassembled WGS sequence"/>
</dbReference>
<dbReference type="RefSeq" id="XP_056474420.1">
    <property type="nucleotide sequence ID" value="XM_056618261.1"/>
</dbReference>
<comment type="caution">
    <text evidence="2">The sequence shown here is derived from an EMBL/GenBank/DDBJ whole genome shotgun (WGS) entry which is preliminary data.</text>
</comment>
<reference evidence="2" key="1">
    <citation type="submission" date="2022-11" db="EMBL/GenBank/DDBJ databases">
        <authorList>
            <person name="Petersen C."/>
        </authorList>
    </citation>
    <scope>NUCLEOTIDE SEQUENCE</scope>
    <source>
        <strain evidence="2">IBT 30761</strain>
    </source>
</reference>
<name>A0A9W9FEN5_9EURO</name>
<sequence length="281" mass="32264">MSDPSLTLDPVSRRRLQNRLNQQARRKRKAQERQSNLQTKRWVVYTDKIPSPAENEYQQGKAATTSPRLEDPPKTPNNENDYFCGSINLPREVYWNQLQTKVANGAANNLLSSNLLLEVTQFNIVRAMFANAASMGLSLEVLCEDIASSFNIAGPLTLQLPPSLQPSTTQKQIIHHPWIDLIPIASLRNSLLLKLESLDEEELCTDLYGLYDSSPIVGLLVWGEAWDPSAYEVTERVARKWRWILKDCPDLMKSTNYWRKQRGERPLRLADFEDRRVEEVQ</sequence>
<feature type="compositionally biased region" description="Polar residues" evidence="1">
    <location>
        <begin position="56"/>
        <end position="67"/>
    </location>
</feature>
<accession>A0A9W9FEN5</accession>
<reference evidence="2" key="2">
    <citation type="journal article" date="2023" name="IMA Fungus">
        <title>Comparative genomic study of the Penicillium genus elucidates a diverse pangenome and 15 lateral gene transfer events.</title>
        <authorList>
            <person name="Petersen C."/>
            <person name="Sorensen T."/>
            <person name="Nielsen M.R."/>
            <person name="Sondergaard T.E."/>
            <person name="Sorensen J.L."/>
            <person name="Fitzpatrick D.A."/>
            <person name="Frisvad J.C."/>
            <person name="Nielsen K.L."/>
        </authorList>
    </citation>
    <scope>NUCLEOTIDE SEQUENCE</scope>
    <source>
        <strain evidence="2">IBT 30761</strain>
    </source>
</reference>
<dbReference type="GeneID" id="81357240"/>